<feature type="compositionally biased region" description="Basic and acidic residues" evidence="1">
    <location>
        <begin position="218"/>
        <end position="228"/>
    </location>
</feature>
<proteinExistence type="predicted"/>
<evidence type="ECO:0000313" key="2">
    <source>
        <dbReference type="EMBL" id="MQS16128.1"/>
    </source>
</evidence>
<name>A0A6N7L0P3_9ACTN</name>
<comment type="caution">
    <text evidence="2">The sequence shown here is derived from an EMBL/GenBank/DDBJ whole genome shotgun (WGS) entry which is preliminary data.</text>
</comment>
<dbReference type="Proteomes" id="UP000450000">
    <property type="component" value="Unassembled WGS sequence"/>
</dbReference>
<dbReference type="AlphaFoldDB" id="A0A6N7L0P3"/>
<evidence type="ECO:0000256" key="1">
    <source>
        <dbReference type="SAM" id="MobiDB-lite"/>
    </source>
</evidence>
<keyword evidence="3" id="KW-1185">Reference proteome</keyword>
<reference evidence="2 3" key="1">
    <citation type="submission" date="2019-09" db="EMBL/GenBank/DDBJ databases">
        <title>Genome Sequences of Streptomyces kaniharaensis ATCC 21070.</title>
        <authorList>
            <person name="Zhu W."/>
            <person name="De Crecy-Lagard V."/>
            <person name="Richards N.G."/>
        </authorList>
    </citation>
    <scope>NUCLEOTIDE SEQUENCE [LARGE SCALE GENOMIC DNA]</scope>
    <source>
        <strain evidence="2 3">SF-557</strain>
    </source>
</reference>
<dbReference type="EMBL" id="WBOF01000002">
    <property type="protein sequence ID" value="MQS16128.1"/>
    <property type="molecule type" value="Genomic_DNA"/>
</dbReference>
<dbReference type="OrthoDB" id="281785at2"/>
<accession>A0A6N7L0P3</accession>
<evidence type="ECO:0000313" key="3">
    <source>
        <dbReference type="Proteomes" id="UP000450000"/>
    </source>
</evidence>
<sequence length="228" mass="25685">MPATTPLASSEEIRTHLVTRLNDALRRPGMWGGELCIRLILDHLLFVERRQEAWSDEQRALEQRKAWTPTGVKGAFEDFLPADHGYSVASVYAEFAHRQGWLMADRVLDAAEYTSMRDTIDSWAAHDRVWPDVTSAFGPPSVLIGGTNPYYGKTLGYLTEDVSAPMVFFHLWNGTDPGTEPSWPPAHEQPLLLAIRRGDGLFAASFTFTPEGHRRRPRQEEIPERPGS</sequence>
<gene>
    <name evidence="2" type="ORF">F7Q99_28805</name>
</gene>
<protein>
    <submittedName>
        <fullName evidence="2">Uncharacterized protein</fullName>
    </submittedName>
</protein>
<organism evidence="2 3">
    <name type="scientific">Streptomyces kaniharaensis</name>
    <dbReference type="NCBI Taxonomy" id="212423"/>
    <lineage>
        <taxon>Bacteria</taxon>
        <taxon>Bacillati</taxon>
        <taxon>Actinomycetota</taxon>
        <taxon>Actinomycetes</taxon>
        <taxon>Kitasatosporales</taxon>
        <taxon>Streptomycetaceae</taxon>
        <taxon>Streptomyces</taxon>
    </lineage>
</organism>
<feature type="region of interest" description="Disordered" evidence="1">
    <location>
        <begin position="209"/>
        <end position="228"/>
    </location>
</feature>
<dbReference type="RefSeq" id="WP_153466868.1">
    <property type="nucleotide sequence ID" value="NZ_WBOF01000002.1"/>
</dbReference>